<keyword evidence="2" id="KW-1185">Reference proteome</keyword>
<gene>
    <name evidence="1" type="ORF">FRX31_021542</name>
</gene>
<comment type="caution">
    <text evidence="1">The sequence shown here is derived from an EMBL/GenBank/DDBJ whole genome shotgun (WGS) entry which is preliminary data.</text>
</comment>
<protein>
    <submittedName>
        <fullName evidence="1">Uncharacterized protein</fullName>
    </submittedName>
</protein>
<accession>A0A7J6VVM1</accession>
<proteinExistence type="predicted"/>
<name>A0A7J6VVM1_THATH</name>
<evidence type="ECO:0000313" key="2">
    <source>
        <dbReference type="Proteomes" id="UP000554482"/>
    </source>
</evidence>
<sequence>MQLAEEQNRALIEETRVQRHHQLEEQDIDKIKAAQFASKQQQQLLDLMEIGRSYVTYKSSHGN</sequence>
<dbReference type="Proteomes" id="UP000554482">
    <property type="component" value="Unassembled WGS sequence"/>
</dbReference>
<reference evidence="1 2" key="1">
    <citation type="submission" date="2020-06" db="EMBL/GenBank/DDBJ databases">
        <title>Transcriptomic and genomic resources for Thalictrum thalictroides and T. hernandezii: Facilitating candidate gene discovery in an emerging model plant lineage.</title>
        <authorList>
            <person name="Arias T."/>
            <person name="Riano-Pachon D.M."/>
            <person name="Di Stilio V.S."/>
        </authorList>
    </citation>
    <scope>NUCLEOTIDE SEQUENCE [LARGE SCALE GENOMIC DNA]</scope>
    <source>
        <strain evidence="2">cv. WT478/WT964</strain>
        <tissue evidence="1">Leaves</tissue>
    </source>
</reference>
<dbReference type="AlphaFoldDB" id="A0A7J6VVM1"/>
<evidence type="ECO:0000313" key="1">
    <source>
        <dbReference type="EMBL" id="KAF5188871.1"/>
    </source>
</evidence>
<dbReference type="EMBL" id="JABWDY010026219">
    <property type="protein sequence ID" value="KAF5188871.1"/>
    <property type="molecule type" value="Genomic_DNA"/>
</dbReference>
<organism evidence="1 2">
    <name type="scientific">Thalictrum thalictroides</name>
    <name type="common">Rue-anemone</name>
    <name type="synonym">Anemone thalictroides</name>
    <dbReference type="NCBI Taxonomy" id="46969"/>
    <lineage>
        <taxon>Eukaryota</taxon>
        <taxon>Viridiplantae</taxon>
        <taxon>Streptophyta</taxon>
        <taxon>Embryophyta</taxon>
        <taxon>Tracheophyta</taxon>
        <taxon>Spermatophyta</taxon>
        <taxon>Magnoliopsida</taxon>
        <taxon>Ranunculales</taxon>
        <taxon>Ranunculaceae</taxon>
        <taxon>Thalictroideae</taxon>
        <taxon>Thalictrum</taxon>
    </lineage>
</organism>